<feature type="compositionally biased region" description="Low complexity" evidence="1">
    <location>
        <begin position="8"/>
        <end position="17"/>
    </location>
</feature>
<sequence>MPRVEVGAAAAMSPDAASGVDRRDFGATRDAIAMKWLSSPPLSPFPRAARGRPYISKAT</sequence>
<feature type="region of interest" description="Disordered" evidence="1">
    <location>
        <begin position="1"/>
        <end position="22"/>
    </location>
</feature>
<reference evidence="3" key="1">
    <citation type="submission" date="2007-08" db="EMBL/GenBank/DDBJ databases">
        <title>Annotation of Burkholderia pseudomallei 1710a.</title>
        <authorList>
            <person name="Harkins D.M."/>
            <person name="DeShazer D."/>
            <person name="Woods D.E."/>
            <person name="Brinkac L.M."/>
            <person name="Brown K.A."/>
            <person name="Hung G.C."/>
            <person name="Tuanyok A."/>
            <person name="Zhang B."/>
            <person name="Nierman W.C."/>
        </authorList>
    </citation>
    <scope>NUCLEOTIDE SEQUENCE [LARGE SCALE GENOMIC DNA]</scope>
    <source>
        <strain evidence="3">1710a</strain>
    </source>
</reference>
<proteinExistence type="predicted"/>
<dbReference type="HOGENOM" id="CLU_2951399_0_0_4"/>
<reference evidence="2 3" key="2">
    <citation type="submission" date="2009-05" db="EMBL/GenBank/DDBJ databases">
        <authorList>
            <person name="Harkins D.M."/>
            <person name="DeShazer D."/>
            <person name="Woods D.E."/>
            <person name="Brinkac L.M."/>
            <person name="Brown K.A."/>
            <person name="Hung G.C."/>
            <person name="Tuanyok A."/>
            <person name="Zhang B."/>
            <person name="Nierman W.C."/>
        </authorList>
    </citation>
    <scope>NUCLEOTIDE SEQUENCE [LARGE SCALE GENOMIC DNA]</scope>
    <source>
        <strain evidence="2 3">1710a</strain>
    </source>
</reference>
<accession>A0A0E1W1W8</accession>
<evidence type="ECO:0000313" key="3">
    <source>
        <dbReference type="Proteomes" id="UP000001812"/>
    </source>
</evidence>
<dbReference type="Proteomes" id="UP000001812">
    <property type="component" value="Chromosome II"/>
</dbReference>
<organism evidence="2 3">
    <name type="scientific">Burkholderia pseudomallei 1710a</name>
    <dbReference type="NCBI Taxonomy" id="320371"/>
    <lineage>
        <taxon>Bacteria</taxon>
        <taxon>Pseudomonadati</taxon>
        <taxon>Pseudomonadota</taxon>
        <taxon>Betaproteobacteria</taxon>
        <taxon>Burkholderiales</taxon>
        <taxon>Burkholderiaceae</taxon>
        <taxon>Burkholderia</taxon>
        <taxon>pseudomallei group</taxon>
    </lineage>
</organism>
<evidence type="ECO:0000256" key="1">
    <source>
        <dbReference type="SAM" id="MobiDB-lite"/>
    </source>
</evidence>
<dbReference type="EMBL" id="CM000833">
    <property type="protein sequence ID" value="EET03657.1"/>
    <property type="molecule type" value="Genomic_DNA"/>
</dbReference>
<dbReference type="AlphaFoldDB" id="A0A0E1W1W8"/>
<evidence type="ECO:0000313" key="2">
    <source>
        <dbReference type="EMBL" id="EET03657.1"/>
    </source>
</evidence>
<name>A0A0E1W1W8_BURPE</name>
<protein>
    <submittedName>
        <fullName evidence="2">Uncharacterized protein</fullName>
    </submittedName>
</protein>
<gene>
    <name evidence="2" type="ORF">BURPS1710A_A0614</name>
</gene>